<keyword evidence="2" id="KW-0812">Transmembrane</keyword>
<keyword evidence="2" id="KW-0472">Membrane</keyword>
<protein>
    <submittedName>
        <fullName evidence="3">Uncharacterized protein</fullName>
    </submittedName>
</protein>
<name>A0A2H0UCZ3_9BACT</name>
<organism evidence="3 4">
    <name type="scientific">Candidatus Kaiserbacteria bacterium CG10_big_fil_rev_8_21_14_0_10_47_16</name>
    <dbReference type="NCBI Taxonomy" id="1974608"/>
    <lineage>
        <taxon>Bacteria</taxon>
        <taxon>Candidatus Kaiseribacteriota</taxon>
    </lineage>
</organism>
<dbReference type="Proteomes" id="UP000229344">
    <property type="component" value="Unassembled WGS sequence"/>
</dbReference>
<dbReference type="Gene3D" id="2.10.70.110">
    <property type="match status" value="1"/>
</dbReference>
<gene>
    <name evidence="3" type="ORF">COU16_01530</name>
</gene>
<evidence type="ECO:0000313" key="3">
    <source>
        <dbReference type="EMBL" id="PIR84262.1"/>
    </source>
</evidence>
<reference evidence="4" key="1">
    <citation type="submission" date="2017-09" db="EMBL/GenBank/DDBJ databases">
        <title>Depth-based differentiation of microbial function through sediment-hosted aquifers and enrichment of novel symbionts in the deep terrestrial subsurface.</title>
        <authorList>
            <person name="Probst A.J."/>
            <person name="Ladd B."/>
            <person name="Jarett J.K."/>
            <person name="Geller-Mcgrath D.E."/>
            <person name="Sieber C.M.K."/>
            <person name="Emerson J.B."/>
            <person name="Anantharaman K."/>
            <person name="Thomas B.C."/>
            <person name="Malmstrom R."/>
            <person name="Stieglmeier M."/>
            <person name="Klingl A."/>
            <person name="Woyke T."/>
            <person name="Ryan C.M."/>
            <person name="Banfield J.F."/>
        </authorList>
    </citation>
    <scope>NUCLEOTIDE SEQUENCE [LARGE SCALE GENOMIC DNA]</scope>
</reference>
<dbReference type="EMBL" id="PFBI01000006">
    <property type="protein sequence ID" value="PIR84262.1"/>
    <property type="molecule type" value="Genomic_DNA"/>
</dbReference>
<accession>A0A2H0UCZ3</accession>
<sequence>MKKGEAFQLTWGTTGATTVSINNGVGLVPKNGSAALSVNQDTSFILTASNSTGTVSCATNVKVQDIPVETPLSCDFFQANPSTVGKGEAFQLTWATTGATQVNINNGVGLVPKNGSVALSVQADKSFILTASNASSIVSCTTTVHVEDIPEENPLSCDFFQANPSTVGKGEAFQLTWATTGATQVNINNGVGLVPADGSVALTVQADKTYVLTASNASSIVSCTSTVHVQDIPVENPLSCDFFQANPSIVKKGEAFQLTWGTTGGTQVTINNGIGLVPQDGSVALTVNQDTSFVLTASNSSSIVSCTTNVKVETVVVDEPISCDFFQANPNIVKKGEAFQLTWGTTGATQVNINNGVGLVPQDGSIALTVTNDTSFVLTASNSSSIVSCVTNIKVQDIPEENPISCDFFQANPGTVGSGEAFQLTWGTTGATQVTVNNGVGLVPKDGSIALTVTKNTSFVLTASNASSIVSCTTSVKVQDIPVENPLSCDFFQASPSFVEAGEAFQLSWNTTGATQVSINQGTGLVPQDGSVSLAVNHDTTYTLTATNSTGTVSCSTSVKIKNTPPQSSLSCDQFYTSPSTVQQGNQFQLIWNTTDANSVSINNGIGLVAADGSVTLTGTASKTYVLTASNNTNTVTCSTSVNVQDTPPQSNLSCDYFTATPSSVDEGDSFELRWNTTDATRVSIDNGLGLVAQDGSVTLYAYDNKTYRLTASNNTDSVTCSTSVNVKDSGNVRCDLEVSDDRINDGDRITLSWDNDDTEDIRLRDDHGKTLVDTDNGDNEDPERDSISVRPDEDTEYTLTAYGKKGDTDTCRVEVRVDDDNNVVVTTVRTQDPLVAGVQLVRVPYTGFDAGPFLTSVFYALLALWGVGIAYFFVVKKGRFATAGKGVSAAQHIPTPVATSTVASEVTADSSIPFNLPIAAVEPITGAPVMVQEEVADAASTIENRAHASRVLLSADALSYVADQDAPLEQRLTMLDHVITKAKAMFPTENGWMVINKERLAALLTA</sequence>
<keyword evidence="2" id="KW-1133">Transmembrane helix</keyword>
<feature type="region of interest" description="Disordered" evidence="1">
    <location>
        <begin position="768"/>
        <end position="794"/>
    </location>
</feature>
<feature type="transmembrane region" description="Helical" evidence="2">
    <location>
        <begin position="854"/>
        <end position="876"/>
    </location>
</feature>
<comment type="caution">
    <text evidence="3">The sequence shown here is derived from an EMBL/GenBank/DDBJ whole genome shotgun (WGS) entry which is preliminary data.</text>
</comment>
<evidence type="ECO:0000256" key="1">
    <source>
        <dbReference type="SAM" id="MobiDB-lite"/>
    </source>
</evidence>
<dbReference type="AlphaFoldDB" id="A0A2H0UCZ3"/>
<proteinExistence type="predicted"/>
<evidence type="ECO:0000256" key="2">
    <source>
        <dbReference type="SAM" id="Phobius"/>
    </source>
</evidence>
<evidence type="ECO:0000313" key="4">
    <source>
        <dbReference type="Proteomes" id="UP000229344"/>
    </source>
</evidence>